<sequence length="332" mass="35300">MVGLTGTLAGCSGSEPAGDGETPSGEDGDGNGADEPSGFDASFLAASASSHVGATDGFADASWLAGTEPEVDAVTSLEGARDRSETRSTDADPGSSSSRSAASSTSRGSPSRTSSVVANDVRYNFERAQPRQGRRRDDREHRRQLLPRAAADADRRRRRRDDLHRREGPITASIAYNETDPSSIPVTGSGSGITMASQRPLWPDGLETVHGRQADDAVLSGVDARPADRTPHDKRILEHVREGTGAIIDSQEDVDGSPELEETTRALDVPDGGVDESDDGVDEWLAQWARAVEDPASNSPNRTISGDPLSSRRTDIGRGHVRTLSDPRHRRS</sequence>
<dbReference type="EMBL" id="JABURA010000002">
    <property type="protein sequence ID" value="NUB93587.1"/>
    <property type="molecule type" value="Genomic_DNA"/>
</dbReference>
<feature type="compositionally biased region" description="Basic and acidic residues" evidence="1">
    <location>
        <begin position="151"/>
        <end position="168"/>
    </location>
</feature>
<feature type="compositionally biased region" description="Low complexity" evidence="1">
    <location>
        <begin position="91"/>
        <end position="115"/>
    </location>
</feature>
<feature type="compositionally biased region" description="Basic and acidic residues" evidence="1">
    <location>
        <begin position="123"/>
        <end position="143"/>
    </location>
</feature>
<organism evidence="2 3">
    <name type="scientific">Haloterrigena gelatinilytica</name>
    <dbReference type="NCBI Taxonomy" id="2741724"/>
    <lineage>
        <taxon>Archaea</taxon>
        <taxon>Methanobacteriati</taxon>
        <taxon>Methanobacteriota</taxon>
        <taxon>Stenosarchaea group</taxon>
        <taxon>Halobacteria</taxon>
        <taxon>Halobacteriales</taxon>
        <taxon>Natrialbaceae</taxon>
        <taxon>Haloterrigena</taxon>
    </lineage>
</organism>
<gene>
    <name evidence="2" type="ORF">HT576_21635</name>
</gene>
<comment type="caution">
    <text evidence="2">The sequence shown here is derived from an EMBL/GenBank/DDBJ whole genome shotgun (WGS) entry which is preliminary data.</text>
</comment>
<feature type="compositionally biased region" description="Acidic residues" evidence="1">
    <location>
        <begin position="273"/>
        <end position="282"/>
    </location>
</feature>
<name>A0A8J8GT79_9EURY</name>
<feature type="region of interest" description="Disordered" evidence="1">
    <location>
        <begin position="1"/>
        <end position="44"/>
    </location>
</feature>
<dbReference type="RefSeq" id="WP_174703234.1">
    <property type="nucleotide sequence ID" value="NZ_JABURA010000002.1"/>
</dbReference>
<feature type="compositionally biased region" description="Polar residues" evidence="1">
    <location>
        <begin position="174"/>
        <end position="197"/>
    </location>
</feature>
<reference evidence="2" key="1">
    <citation type="submission" date="2020-06" db="EMBL/GenBank/DDBJ databases">
        <title>Haloterrigena sp. nov., an extremely halophilic archaeon isolated from a saline sediment.</title>
        <authorList>
            <person name="Liu B.-B."/>
        </authorList>
    </citation>
    <scope>NUCLEOTIDE SEQUENCE</scope>
    <source>
        <strain evidence="2">SYSU A121-1</strain>
    </source>
</reference>
<feature type="compositionally biased region" description="Basic and acidic residues" evidence="1">
    <location>
        <begin position="79"/>
        <end position="90"/>
    </location>
</feature>
<accession>A0A8J8GT79</accession>
<dbReference type="OrthoDB" id="18576at2157"/>
<dbReference type="Proteomes" id="UP000728647">
    <property type="component" value="Unassembled WGS sequence"/>
</dbReference>
<proteinExistence type="predicted"/>
<dbReference type="AlphaFoldDB" id="A0A8J8GT79"/>
<feature type="compositionally biased region" description="Acidic residues" evidence="1">
    <location>
        <begin position="250"/>
        <end position="261"/>
    </location>
</feature>
<evidence type="ECO:0000313" key="3">
    <source>
        <dbReference type="Proteomes" id="UP000728647"/>
    </source>
</evidence>
<protein>
    <submittedName>
        <fullName evidence="2">Uncharacterized protein</fullName>
    </submittedName>
</protein>
<feature type="region of interest" description="Disordered" evidence="1">
    <location>
        <begin position="243"/>
        <end position="332"/>
    </location>
</feature>
<evidence type="ECO:0000313" key="2">
    <source>
        <dbReference type="EMBL" id="NUB93587.1"/>
    </source>
</evidence>
<feature type="region of interest" description="Disordered" evidence="1">
    <location>
        <begin position="69"/>
        <end position="207"/>
    </location>
</feature>
<feature type="compositionally biased region" description="Basic and acidic residues" evidence="1">
    <location>
        <begin position="310"/>
        <end position="332"/>
    </location>
</feature>
<evidence type="ECO:0000256" key="1">
    <source>
        <dbReference type="SAM" id="MobiDB-lite"/>
    </source>
</evidence>